<dbReference type="Pfam" id="PF01252">
    <property type="entry name" value="Peptidase_A8"/>
    <property type="match status" value="1"/>
</dbReference>
<comment type="subcellular location">
    <subcellularLocation>
        <location evidence="9">Cell membrane</location>
        <topology evidence="9">Multi-pass membrane protein</topology>
    </subcellularLocation>
</comment>
<reference evidence="13 14" key="1">
    <citation type="submission" date="2023-08" db="EMBL/GenBank/DDBJ databases">
        <title>Characterization of two Paracoccaceae strains isolated from Phycosphere and proposal of Xinfangfangia lacusdiani sp. nov.</title>
        <authorList>
            <person name="Deng Y."/>
            <person name="Zhang Y.Q."/>
        </authorList>
    </citation>
    <scope>NUCLEOTIDE SEQUENCE [LARGE SCALE GENOMIC DNA]</scope>
    <source>
        <strain evidence="13 14">CPCC 101601</strain>
    </source>
</reference>
<comment type="pathway">
    <text evidence="9">Protein modification; lipoprotein biosynthesis (signal peptide cleavage).</text>
</comment>
<protein>
    <recommendedName>
        <fullName evidence="9">Lipoprotein signal peptidase</fullName>
        <ecNumber evidence="9">3.4.23.36</ecNumber>
    </recommendedName>
    <alternativeName>
        <fullName evidence="9">Prolipoprotein signal peptidase</fullName>
    </alternativeName>
    <alternativeName>
        <fullName evidence="9">Signal peptidase II</fullName>
        <shortName evidence="9">SPase II</shortName>
    </alternativeName>
</protein>
<dbReference type="PANTHER" id="PTHR33695">
    <property type="entry name" value="LIPOPROTEIN SIGNAL PEPTIDASE"/>
    <property type="match status" value="1"/>
</dbReference>
<dbReference type="HAMAP" id="MF_00161">
    <property type="entry name" value="LspA"/>
    <property type="match status" value="1"/>
</dbReference>
<dbReference type="EC" id="3.4.23.36" evidence="9"/>
<evidence type="ECO:0000313" key="14">
    <source>
        <dbReference type="Proteomes" id="UP001239680"/>
    </source>
</evidence>
<evidence type="ECO:0000256" key="6">
    <source>
        <dbReference type="ARBA" id="ARBA00022801"/>
    </source>
</evidence>
<keyword evidence="4 9" id="KW-0812">Transmembrane</keyword>
<feature type="active site" evidence="9">
    <location>
        <position position="136"/>
    </location>
</feature>
<evidence type="ECO:0000256" key="12">
    <source>
        <dbReference type="SAM" id="MobiDB-lite"/>
    </source>
</evidence>
<feature type="transmembrane region" description="Helical" evidence="9">
    <location>
        <begin position="93"/>
        <end position="112"/>
    </location>
</feature>
<evidence type="ECO:0000256" key="8">
    <source>
        <dbReference type="ARBA" id="ARBA00023136"/>
    </source>
</evidence>
<evidence type="ECO:0000256" key="5">
    <source>
        <dbReference type="ARBA" id="ARBA00022750"/>
    </source>
</evidence>
<dbReference type="PRINTS" id="PR00781">
    <property type="entry name" value="LIPOSIGPTASE"/>
</dbReference>
<name>A0ABU0VWX6_9RHOB</name>
<dbReference type="PROSITE" id="PS00855">
    <property type="entry name" value="SPASE_II"/>
    <property type="match status" value="1"/>
</dbReference>
<keyword evidence="14" id="KW-1185">Reference proteome</keyword>
<dbReference type="Proteomes" id="UP001239680">
    <property type="component" value="Unassembled WGS sequence"/>
</dbReference>
<accession>A0ABU0VWX6</accession>
<dbReference type="GO" id="GO:0004190">
    <property type="term" value="F:aspartic-type endopeptidase activity"/>
    <property type="evidence" value="ECO:0007669"/>
    <property type="project" value="UniProtKB-EC"/>
</dbReference>
<comment type="similarity">
    <text evidence="1 9 11">Belongs to the peptidase A8 family.</text>
</comment>
<evidence type="ECO:0000256" key="7">
    <source>
        <dbReference type="ARBA" id="ARBA00022989"/>
    </source>
</evidence>
<keyword evidence="3 9" id="KW-0645">Protease</keyword>
<organism evidence="13 14">
    <name type="scientific">Pseudogemmobacter lacusdianii</name>
    <dbReference type="NCBI Taxonomy" id="3069608"/>
    <lineage>
        <taxon>Bacteria</taxon>
        <taxon>Pseudomonadati</taxon>
        <taxon>Pseudomonadota</taxon>
        <taxon>Alphaproteobacteria</taxon>
        <taxon>Rhodobacterales</taxon>
        <taxon>Paracoccaceae</taxon>
        <taxon>Pseudogemmobacter</taxon>
    </lineage>
</organism>
<gene>
    <name evidence="9 13" type="primary">lspA</name>
    <name evidence="13" type="ORF">Q9295_07695</name>
</gene>
<feature type="region of interest" description="Disordered" evidence="12">
    <location>
        <begin position="155"/>
        <end position="181"/>
    </location>
</feature>
<feature type="active site" evidence="9">
    <location>
        <position position="117"/>
    </location>
</feature>
<comment type="caution">
    <text evidence="13">The sequence shown here is derived from an EMBL/GenBank/DDBJ whole genome shotgun (WGS) entry which is preliminary data.</text>
</comment>
<comment type="caution">
    <text evidence="9">Lacks conserved residue(s) required for the propagation of feature annotation.</text>
</comment>
<evidence type="ECO:0000256" key="9">
    <source>
        <dbReference type="HAMAP-Rule" id="MF_00161"/>
    </source>
</evidence>
<keyword evidence="5 9" id="KW-0064">Aspartyl protease</keyword>
<dbReference type="PANTHER" id="PTHR33695:SF1">
    <property type="entry name" value="LIPOPROTEIN SIGNAL PEPTIDASE"/>
    <property type="match status" value="1"/>
</dbReference>
<evidence type="ECO:0000256" key="4">
    <source>
        <dbReference type="ARBA" id="ARBA00022692"/>
    </source>
</evidence>
<evidence type="ECO:0000256" key="1">
    <source>
        <dbReference type="ARBA" id="ARBA00006139"/>
    </source>
</evidence>
<sequence>MKKLAISAIAIFALDQATKVGVLFGMNLIERQVIDFISPYLDFRMAWNRGINFGLLSGEAELTRWLLILVALAISAWVIHWVRKEPQNQLAQVSAGILVGGALGNVVDRVLYGAVADFLNMSCCGFENPYSFNVADIAIFVGAFGLVLFTGKPTSGDSGGSDGSNGKLPKSKAPKPTAKTP</sequence>
<dbReference type="NCBIfam" id="TIGR00077">
    <property type="entry name" value="lspA"/>
    <property type="match status" value="1"/>
</dbReference>
<dbReference type="EMBL" id="JAVDBT010000006">
    <property type="protein sequence ID" value="MDQ2066251.1"/>
    <property type="molecule type" value="Genomic_DNA"/>
</dbReference>
<feature type="transmembrane region" description="Helical" evidence="9">
    <location>
        <begin position="62"/>
        <end position="81"/>
    </location>
</feature>
<keyword evidence="6 9" id="KW-0378">Hydrolase</keyword>
<keyword evidence="8 9" id="KW-0472">Membrane</keyword>
<comment type="function">
    <text evidence="9 10">This protein specifically catalyzes the removal of signal peptides from prolipoproteins.</text>
</comment>
<evidence type="ECO:0000256" key="3">
    <source>
        <dbReference type="ARBA" id="ARBA00022670"/>
    </source>
</evidence>
<comment type="catalytic activity">
    <reaction evidence="9 10">
        <text>Release of signal peptides from bacterial membrane prolipoproteins. Hydrolyzes -Xaa-Yaa-Zaa-|-(S,diacylglyceryl)Cys-, in which Xaa is hydrophobic (preferably Leu), and Yaa (Ala or Ser) and Zaa (Gly or Ala) have small, neutral side chains.</text>
        <dbReference type="EC" id="3.4.23.36"/>
    </reaction>
</comment>
<dbReference type="RefSeq" id="WP_306679953.1">
    <property type="nucleotide sequence ID" value="NZ_JAVDBT010000006.1"/>
</dbReference>
<feature type="transmembrane region" description="Helical" evidence="9">
    <location>
        <begin position="132"/>
        <end position="151"/>
    </location>
</feature>
<keyword evidence="2 9" id="KW-1003">Cell membrane</keyword>
<evidence type="ECO:0000313" key="13">
    <source>
        <dbReference type="EMBL" id="MDQ2066251.1"/>
    </source>
</evidence>
<dbReference type="InterPro" id="IPR001872">
    <property type="entry name" value="Peptidase_A8"/>
</dbReference>
<keyword evidence="7 9" id="KW-1133">Transmembrane helix</keyword>
<evidence type="ECO:0000256" key="2">
    <source>
        <dbReference type="ARBA" id="ARBA00022475"/>
    </source>
</evidence>
<evidence type="ECO:0000256" key="10">
    <source>
        <dbReference type="RuleBase" id="RU000594"/>
    </source>
</evidence>
<evidence type="ECO:0000256" key="11">
    <source>
        <dbReference type="RuleBase" id="RU004181"/>
    </source>
</evidence>
<proteinExistence type="inferred from homology"/>